<evidence type="ECO:0008006" key="4">
    <source>
        <dbReference type="Google" id="ProtNLM"/>
    </source>
</evidence>
<dbReference type="EMBL" id="JAFJYH010000212">
    <property type="protein sequence ID" value="KAG4415711.1"/>
    <property type="molecule type" value="Genomic_DNA"/>
</dbReference>
<evidence type="ECO:0000313" key="3">
    <source>
        <dbReference type="Proteomes" id="UP000664132"/>
    </source>
</evidence>
<proteinExistence type="predicted"/>
<feature type="compositionally biased region" description="Basic and acidic residues" evidence="1">
    <location>
        <begin position="47"/>
        <end position="75"/>
    </location>
</feature>
<feature type="region of interest" description="Disordered" evidence="1">
    <location>
        <begin position="47"/>
        <end position="97"/>
    </location>
</feature>
<name>A0A8H7TA09_9HELO</name>
<dbReference type="InterPro" id="IPR036875">
    <property type="entry name" value="Znf_CCHC_sf"/>
</dbReference>
<keyword evidence="3" id="KW-1185">Reference proteome</keyword>
<dbReference type="SUPFAM" id="SSF57756">
    <property type="entry name" value="Retrovirus zinc finger-like domains"/>
    <property type="match status" value="1"/>
</dbReference>
<feature type="region of interest" description="Disordered" evidence="1">
    <location>
        <begin position="1"/>
        <end position="25"/>
    </location>
</feature>
<reference evidence="2" key="1">
    <citation type="submission" date="2021-02" db="EMBL/GenBank/DDBJ databases">
        <title>Genome sequence Cadophora malorum strain M34.</title>
        <authorList>
            <person name="Stefanovic E."/>
            <person name="Vu D."/>
            <person name="Scully C."/>
            <person name="Dijksterhuis J."/>
            <person name="Roader J."/>
            <person name="Houbraken J."/>
        </authorList>
    </citation>
    <scope>NUCLEOTIDE SEQUENCE</scope>
    <source>
        <strain evidence="2">M34</strain>
    </source>
</reference>
<organism evidence="2 3">
    <name type="scientific">Cadophora malorum</name>
    <dbReference type="NCBI Taxonomy" id="108018"/>
    <lineage>
        <taxon>Eukaryota</taxon>
        <taxon>Fungi</taxon>
        <taxon>Dikarya</taxon>
        <taxon>Ascomycota</taxon>
        <taxon>Pezizomycotina</taxon>
        <taxon>Leotiomycetes</taxon>
        <taxon>Helotiales</taxon>
        <taxon>Ploettnerulaceae</taxon>
        <taxon>Cadophora</taxon>
    </lineage>
</organism>
<dbReference type="Proteomes" id="UP000664132">
    <property type="component" value="Unassembled WGS sequence"/>
</dbReference>
<accession>A0A8H7TA09</accession>
<dbReference type="GO" id="GO:0003676">
    <property type="term" value="F:nucleic acid binding"/>
    <property type="evidence" value="ECO:0007669"/>
    <property type="project" value="InterPro"/>
</dbReference>
<dbReference type="OrthoDB" id="10548045at2759"/>
<protein>
    <recommendedName>
        <fullName evidence="4">CCHC-type domain-containing protein</fullName>
    </recommendedName>
</protein>
<dbReference type="AlphaFoldDB" id="A0A8H7TA09"/>
<evidence type="ECO:0000256" key="1">
    <source>
        <dbReference type="SAM" id="MobiDB-lite"/>
    </source>
</evidence>
<comment type="caution">
    <text evidence="2">The sequence shown here is derived from an EMBL/GenBank/DDBJ whole genome shotgun (WGS) entry which is preliminary data.</text>
</comment>
<sequence length="263" mass="29586">MEPPPPPSSSSDQTRDNAIISGENTATELATIRLRVHRWLDSIPDEAREQSAARLDPSDQQDHDRIPSADGEGEHSSASSVGDVEDGVPEARRSRHHRVIDDSVVNARRRDIDDSVVEARRCRRVIDDSVVNARRQRDIEDSVVEARQRRQQQRDIDDSVVLARQLGIDYAYYPDGELEERYEHNKRPSNGECFICYSRNHRARQCPQNAKTRIPALRDANRGQCFICYGYHLAIHCPNNWINRPGGGGDDSGGVGDLGSLRA</sequence>
<gene>
    <name evidence="2" type="ORF">IFR04_011168</name>
</gene>
<dbReference type="GO" id="GO:0008270">
    <property type="term" value="F:zinc ion binding"/>
    <property type="evidence" value="ECO:0007669"/>
    <property type="project" value="InterPro"/>
</dbReference>
<evidence type="ECO:0000313" key="2">
    <source>
        <dbReference type="EMBL" id="KAG4415711.1"/>
    </source>
</evidence>
<dbReference type="Gene3D" id="4.10.60.10">
    <property type="entry name" value="Zinc finger, CCHC-type"/>
    <property type="match status" value="1"/>
</dbReference>